<keyword evidence="3" id="KW-1185">Reference proteome</keyword>
<comment type="caution">
    <text evidence="2">The sequence shown here is derived from an EMBL/GenBank/DDBJ whole genome shotgun (WGS) entry which is preliminary data.</text>
</comment>
<dbReference type="Proteomes" id="UP001430953">
    <property type="component" value="Unassembled WGS sequence"/>
</dbReference>
<feature type="region of interest" description="Disordered" evidence="1">
    <location>
        <begin position="1"/>
        <end position="68"/>
    </location>
</feature>
<evidence type="ECO:0000313" key="2">
    <source>
        <dbReference type="EMBL" id="KAL0127761.1"/>
    </source>
</evidence>
<evidence type="ECO:0000313" key="3">
    <source>
        <dbReference type="Proteomes" id="UP001430953"/>
    </source>
</evidence>
<evidence type="ECO:0000256" key="1">
    <source>
        <dbReference type="SAM" id="MobiDB-lite"/>
    </source>
</evidence>
<dbReference type="EMBL" id="JADYXP020000003">
    <property type="protein sequence ID" value="KAL0127761.1"/>
    <property type="molecule type" value="Genomic_DNA"/>
</dbReference>
<protein>
    <submittedName>
        <fullName evidence="2">Uncharacterized protein</fullName>
    </submittedName>
</protein>
<reference evidence="2 3" key="1">
    <citation type="submission" date="2023-03" db="EMBL/GenBank/DDBJ databases">
        <title>High recombination rates correlate with genetic variation in Cardiocondyla obscurior ants.</title>
        <authorList>
            <person name="Errbii M."/>
        </authorList>
    </citation>
    <scope>NUCLEOTIDE SEQUENCE [LARGE SCALE GENOMIC DNA]</scope>
    <source>
        <strain evidence="2">Alpha-2009</strain>
        <tissue evidence="2">Whole body</tissue>
    </source>
</reference>
<proteinExistence type="predicted"/>
<sequence length="68" mass="7612">MHDECRPFPSNGNATAVGNRGCVPPPSRSDGNPRKKKKKKKKRGGKKRLKKNETRSTVLLRHCTRGSK</sequence>
<name>A0AAW2GHR4_9HYME</name>
<dbReference type="AlphaFoldDB" id="A0AAW2GHR4"/>
<feature type="compositionally biased region" description="Basic residues" evidence="1">
    <location>
        <begin position="34"/>
        <end position="50"/>
    </location>
</feature>
<accession>A0AAW2GHR4</accession>
<organism evidence="2 3">
    <name type="scientific">Cardiocondyla obscurior</name>
    <dbReference type="NCBI Taxonomy" id="286306"/>
    <lineage>
        <taxon>Eukaryota</taxon>
        <taxon>Metazoa</taxon>
        <taxon>Ecdysozoa</taxon>
        <taxon>Arthropoda</taxon>
        <taxon>Hexapoda</taxon>
        <taxon>Insecta</taxon>
        <taxon>Pterygota</taxon>
        <taxon>Neoptera</taxon>
        <taxon>Endopterygota</taxon>
        <taxon>Hymenoptera</taxon>
        <taxon>Apocrita</taxon>
        <taxon>Aculeata</taxon>
        <taxon>Formicoidea</taxon>
        <taxon>Formicidae</taxon>
        <taxon>Myrmicinae</taxon>
        <taxon>Cardiocondyla</taxon>
    </lineage>
</organism>
<gene>
    <name evidence="2" type="ORF">PUN28_003181</name>
</gene>